<feature type="chain" id="PRO_5040221292" evidence="1">
    <location>
        <begin position="31"/>
        <end position="87"/>
    </location>
</feature>
<name>A0A9P6K8H7_9FUNG</name>
<accession>A0A9P6K8H7</accession>
<feature type="signal peptide" evidence="1">
    <location>
        <begin position="1"/>
        <end position="30"/>
    </location>
</feature>
<keyword evidence="1" id="KW-0732">Signal</keyword>
<evidence type="ECO:0000313" key="3">
    <source>
        <dbReference type="Proteomes" id="UP000723463"/>
    </source>
</evidence>
<keyword evidence="3" id="KW-1185">Reference proteome</keyword>
<proteinExistence type="predicted"/>
<dbReference type="EMBL" id="JAAAXW010000005">
    <property type="protein sequence ID" value="KAF9551317.1"/>
    <property type="molecule type" value="Genomic_DNA"/>
</dbReference>
<evidence type="ECO:0000313" key="2">
    <source>
        <dbReference type="EMBL" id="KAF9551317.1"/>
    </source>
</evidence>
<organism evidence="2 3">
    <name type="scientific">Mortierella hygrophila</name>
    <dbReference type="NCBI Taxonomy" id="979708"/>
    <lineage>
        <taxon>Eukaryota</taxon>
        <taxon>Fungi</taxon>
        <taxon>Fungi incertae sedis</taxon>
        <taxon>Mucoromycota</taxon>
        <taxon>Mortierellomycotina</taxon>
        <taxon>Mortierellomycetes</taxon>
        <taxon>Mortierellales</taxon>
        <taxon>Mortierellaceae</taxon>
        <taxon>Mortierella</taxon>
    </lineage>
</organism>
<dbReference type="Proteomes" id="UP000723463">
    <property type="component" value="Unassembled WGS sequence"/>
</dbReference>
<reference evidence="2" key="1">
    <citation type="journal article" date="2020" name="Fungal Divers.">
        <title>Resolving the Mortierellaceae phylogeny through synthesis of multi-gene phylogenetics and phylogenomics.</title>
        <authorList>
            <person name="Vandepol N."/>
            <person name="Liber J."/>
            <person name="Desiro A."/>
            <person name="Na H."/>
            <person name="Kennedy M."/>
            <person name="Barry K."/>
            <person name="Grigoriev I.V."/>
            <person name="Miller A.N."/>
            <person name="O'Donnell K."/>
            <person name="Stajich J.E."/>
            <person name="Bonito G."/>
        </authorList>
    </citation>
    <scope>NUCLEOTIDE SEQUENCE</scope>
    <source>
        <strain evidence="2">NRRL 2591</strain>
    </source>
</reference>
<protein>
    <submittedName>
        <fullName evidence="2">Uncharacterized protein</fullName>
    </submittedName>
</protein>
<gene>
    <name evidence="2" type="ORF">EC957_009201</name>
</gene>
<comment type="caution">
    <text evidence="2">The sequence shown here is derived from an EMBL/GenBank/DDBJ whole genome shotgun (WGS) entry which is preliminary data.</text>
</comment>
<dbReference type="AlphaFoldDB" id="A0A9P6K8H7"/>
<evidence type="ECO:0000256" key="1">
    <source>
        <dbReference type="SAM" id="SignalP"/>
    </source>
</evidence>
<sequence length="87" mass="9531">MSFKLASLLLMTLVVLQIFMGSNINAQAEAVKFPTWCICGNDKTKTEILCKFAAANWDGGSCGLDNQRAYNSFVTACKQNGGEQCWN</sequence>